<gene>
    <name evidence="3" type="ORF">LCGC14_0504750</name>
</gene>
<feature type="region of interest" description="Disordered" evidence="1">
    <location>
        <begin position="90"/>
        <end position="109"/>
    </location>
</feature>
<reference evidence="3" key="1">
    <citation type="journal article" date="2015" name="Nature">
        <title>Complex archaea that bridge the gap between prokaryotes and eukaryotes.</title>
        <authorList>
            <person name="Spang A."/>
            <person name="Saw J.H."/>
            <person name="Jorgensen S.L."/>
            <person name="Zaremba-Niedzwiedzka K."/>
            <person name="Martijn J."/>
            <person name="Lind A.E."/>
            <person name="van Eijk R."/>
            <person name="Schleper C."/>
            <person name="Guy L."/>
            <person name="Ettema T.J."/>
        </authorList>
    </citation>
    <scope>NUCLEOTIDE SEQUENCE</scope>
</reference>
<evidence type="ECO:0000313" key="3">
    <source>
        <dbReference type="EMBL" id="KKN63142.1"/>
    </source>
</evidence>
<organism evidence="3">
    <name type="scientific">marine sediment metagenome</name>
    <dbReference type="NCBI Taxonomy" id="412755"/>
    <lineage>
        <taxon>unclassified sequences</taxon>
        <taxon>metagenomes</taxon>
        <taxon>ecological metagenomes</taxon>
    </lineage>
</organism>
<feature type="transmembrane region" description="Helical" evidence="2">
    <location>
        <begin position="71"/>
        <end position="88"/>
    </location>
</feature>
<proteinExistence type="predicted"/>
<name>A0A0F9SLA2_9ZZZZ</name>
<accession>A0A0F9SLA2</accession>
<dbReference type="EMBL" id="LAZR01000599">
    <property type="protein sequence ID" value="KKN63142.1"/>
    <property type="molecule type" value="Genomic_DNA"/>
</dbReference>
<feature type="compositionally biased region" description="Basic residues" evidence="1">
    <location>
        <begin position="98"/>
        <end position="109"/>
    </location>
</feature>
<comment type="caution">
    <text evidence="3">The sequence shown here is derived from an EMBL/GenBank/DDBJ whole genome shotgun (WGS) entry which is preliminary data.</text>
</comment>
<evidence type="ECO:0000256" key="2">
    <source>
        <dbReference type="SAM" id="Phobius"/>
    </source>
</evidence>
<dbReference type="AlphaFoldDB" id="A0A0F9SLA2"/>
<evidence type="ECO:0000256" key="1">
    <source>
        <dbReference type="SAM" id="MobiDB-lite"/>
    </source>
</evidence>
<keyword evidence="2" id="KW-1133">Transmembrane helix</keyword>
<keyword evidence="2" id="KW-0812">Transmembrane</keyword>
<feature type="transmembrane region" description="Helical" evidence="2">
    <location>
        <begin position="21"/>
        <end position="40"/>
    </location>
</feature>
<keyword evidence="2" id="KW-0472">Membrane</keyword>
<protein>
    <submittedName>
        <fullName evidence="3">Uncharacterized protein</fullName>
    </submittedName>
</protein>
<sequence length="109" mass="12368">MKTKNNKKKTKQSNSKKTDYGYKNLINGVLVFSTFIIVFLDSLIPLFMEFFPIFSVTLALLAVSGENIKDLFIVGYSIYLLFFIFTKYKKYGNGNGKGKGKGKKRGKSK</sequence>